<feature type="transmembrane region" description="Helical" evidence="8">
    <location>
        <begin position="246"/>
        <end position="266"/>
    </location>
</feature>
<evidence type="ECO:0000256" key="6">
    <source>
        <dbReference type="ARBA" id="ARBA00023136"/>
    </source>
</evidence>
<comment type="similarity">
    <text evidence="2">Belongs to the EamA transporter family.</text>
</comment>
<feature type="transmembrane region" description="Helical" evidence="8">
    <location>
        <begin position="156"/>
        <end position="176"/>
    </location>
</feature>
<dbReference type="RefSeq" id="WP_378252146.1">
    <property type="nucleotide sequence ID" value="NZ_JBHSIT010000001.1"/>
</dbReference>
<keyword evidence="3" id="KW-1003">Cell membrane</keyword>
<dbReference type="InterPro" id="IPR051258">
    <property type="entry name" value="Diverse_Substrate_Transporter"/>
</dbReference>
<feature type="transmembrane region" description="Helical" evidence="8">
    <location>
        <begin position="12"/>
        <end position="32"/>
    </location>
</feature>
<dbReference type="Pfam" id="PF00892">
    <property type="entry name" value="EamA"/>
    <property type="match status" value="2"/>
</dbReference>
<reference evidence="11" key="1">
    <citation type="journal article" date="2019" name="Int. J. Syst. Evol. Microbiol.">
        <title>The Global Catalogue of Microorganisms (GCM) 10K type strain sequencing project: providing services to taxonomists for standard genome sequencing and annotation.</title>
        <authorList>
            <consortium name="The Broad Institute Genomics Platform"/>
            <consortium name="The Broad Institute Genome Sequencing Center for Infectious Disease"/>
            <person name="Wu L."/>
            <person name="Ma J."/>
        </authorList>
    </citation>
    <scope>NUCLEOTIDE SEQUENCE [LARGE SCALE GENOMIC DNA]</scope>
    <source>
        <strain evidence="11">KLKA75</strain>
    </source>
</reference>
<evidence type="ECO:0000256" key="7">
    <source>
        <dbReference type="SAM" id="MobiDB-lite"/>
    </source>
</evidence>
<dbReference type="Proteomes" id="UP001595872">
    <property type="component" value="Unassembled WGS sequence"/>
</dbReference>
<accession>A0ABV9TT41</accession>
<dbReference type="InterPro" id="IPR000620">
    <property type="entry name" value="EamA_dom"/>
</dbReference>
<evidence type="ECO:0000313" key="10">
    <source>
        <dbReference type="EMBL" id="MFC4906450.1"/>
    </source>
</evidence>
<evidence type="ECO:0000256" key="1">
    <source>
        <dbReference type="ARBA" id="ARBA00004651"/>
    </source>
</evidence>
<sequence>MKHKDSATDARPIAVGGFGLAALGVLTFSFTLPSTAFALRGLDPYLIGVGRSGVAAVLAAIALLAVRPRRSRRSERALTHSSRGSSSASERWLPTGRQVPALLAVAGGVVFGFPVLSTLALDHGSSSAHAAVVIGLLPAATAVAAVVRAGERPSPAFWAASTAGLVCVTTFALVGAGGHVTAADLLLFGALVAAAIGYCEGGRLAREMPGWRVISWGLILAAPVSIPVTVWLLFTTHPHWTGDAALGFGYVSLFSAYLGFFAWYAGLGRAGIARASQVQLTQPVLNLLWSALLLGESVDAATGLTAVLVLVCVALTQRARITHRPAPASAAGSASRALRVSDEPRAAGDRLVPQDTPGA</sequence>
<evidence type="ECO:0000256" key="4">
    <source>
        <dbReference type="ARBA" id="ARBA00022692"/>
    </source>
</evidence>
<dbReference type="SUPFAM" id="SSF103481">
    <property type="entry name" value="Multidrug resistance efflux transporter EmrE"/>
    <property type="match status" value="2"/>
</dbReference>
<gene>
    <name evidence="10" type="ORF">ACFPCY_03890</name>
</gene>
<comment type="caution">
    <text evidence="10">The sequence shown here is derived from an EMBL/GenBank/DDBJ whole genome shotgun (WGS) entry which is preliminary data.</text>
</comment>
<feature type="domain" description="EamA" evidence="9">
    <location>
        <begin position="183"/>
        <end position="316"/>
    </location>
</feature>
<evidence type="ECO:0000259" key="9">
    <source>
        <dbReference type="Pfam" id="PF00892"/>
    </source>
</evidence>
<evidence type="ECO:0000256" key="5">
    <source>
        <dbReference type="ARBA" id="ARBA00022989"/>
    </source>
</evidence>
<dbReference type="PANTHER" id="PTHR42920:SF24">
    <property type="entry name" value="AROMATIC AMINO ACID EXPORTER YDDG"/>
    <property type="match status" value="1"/>
</dbReference>
<dbReference type="InterPro" id="IPR037185">
    <property type="entry name" value="EmrE-like"/>
</dbReference>
<feature type="domain" description="EamA" evidence="9">
    <location>
        <begin position="18"/>
        <end position="166"/>
    </location>
</feature>
<feature type="transmembrane region" description="Helical" evidence="8">
    <location>
        <begin position="182"/>
        <end position="201"/>
    </location>
</feature>
<feature type="compositionally biased region" description="Basic and acidic residues" evidence="7">
    <location>
        <begin position="339"/>
        <end position="348"/>
    </location>
</feature>
<feature type="transmembrane region" description="Helical" evidence="8">
    <location>
        <begin position="44"/>
        <end position="66"/>
    </location>
</feature>
<protein>
    <submittedName>
        <fullName evidence="10">DMT family transporter</fullName>
    </submittedName>
</protein>
<feature type="region of interest" description="Disordered" evidence="7">
    <location>
        <begin position="326"/>
        <end position="359"/>
    </location>
</feature>
<keyword evidence="6 8" id="KW-0472">Membrane</keyword>
<evidence type="ECO:0000256" key="8">
    <source>
        <dbReference type="SAM" id="Phobius"/>
    </source>
</evidence>
<feature type="transmembrane region" description="Helical" evidence="8">
    <location>
        <begin position="127"/>
        <end position="147"/>
    </location>
</feature>
<keyword evidence="11" id="KW-1185">Reference proteome</keyword>
<organism evidence="10 11">
    <name type="scientific">Actinomadura gamaensis</name>
    <dbReference type="NCBI Taxonomy" id="1763541"/>
    <lineage>
        <taxon>Bacteria</taxon>
        <taxon>Bacillati</taxon>
        <taxon>Actinomycetota</taxon>
        <taxon>Actinomycetes</taxon>
        <taxon>Streptosporangiales</taxon>
        <taxon>Thermomonosporaceae</taxon>
        <taxon>Actinomadura</taxon>
    </lineage>
</organism>
<feature type="transmembrane region" description="Helical" evidence="8">
    <location>
        <begin position="101"/>
        <end position="121"/>
    </location>
</feature>
<name>A0ABV9TT41_9ACTN</name>
<proteinExistence type="inferred from homology"/>
<evidence type="ECO:0000256" key="3">
    <source>
        <dbReference type="ARBA" id="ARBA00022475"/>
    </source>
</evidence>
<keyword evidence="5 8" id="KW-1133">Transmembrane helix</keyword>
<dbReference type="EMBL" id="JBHSIT010000001">
    <property type="protein sequence ID" value="MFC4906450.1"/>
    <property type="molecule type" value="Genomic_DNA"/>
</dbReference>
<dbReference type="PANTHER" id="PTHR42920">
    <property type="entry name" value="OS03G0707200 PROTEIN-RELATED"/>
    <property type="match status" value="1"/>
</dbReference>
<feature type="compositionally biased region" description="Low complexity" evidence="7">
    <location>
        <begin position="326"/>
        <end position="337"/>
    </location>
</feature>
<comment type="subcellular location">
    <subcellularLocation>
        <location evidence="1">Cell membrane</location>
        <topology evidence="1">Multi-pass membrane protein</topology>
    </subcellularLocation>
</comment>
<evidence type="ECO:0000256" key="2">
    <source>
        <dbReference type="ARBA" id="ARBA00007362"/>
    </source>
</evidence>
<evidence type="ECO:0000313" key="11">
    <source>
        <dbReference type="Proteomes" id="UP001595872"/>
    </source>
</evidence>
<keyword evidence="4 8" id="KW-0812">Transmembrane</keyword>
<feature type="transmembrane region" description="Helical" evidence="8">
    <location>
        <begin position="213"/>
        <end position="234"/>
    </location>
</feature>